<proteinExistence type="predicted"/>
<name>A0ABN7XBE1_GIGMA</name>
<accession>A0ABN7XBE1</accession>
<protein>
    <submittedName>
        <fullName evidence="1">43698_t:CDS:1</fullName>
    </submittedName>
</protein>
<comment type="caution">
    <text evidence="1">The sequence shown here is derived from an EMBL/GenBank/DDBJ whole genome shotgun (WGS) entry which is preliminary data.</text>
</comment>
<reference evidence="1 2" key="1">
    <citation type="submission" date="2021-06" db="EMBL/GenBank/DDBJ databases">
        <authorList>
            <person name="Kallberg Y."/>
            <person name="Tangrot J."/>
            <person name="Rosling A."/>
        </authorList>
    </citation>
    <scope>NUCLEOTIDE SEQUENCE [LARGE SCALE GENOMIC DNA]</scope>
    <source>
        <strain evidence="1 2">120-4 pot B 10/14</strain>
    </source>
</reference>
<evidence type="ECO:0000313" key="1">
    <source>
        <dbReference type="EMBL" id="CAG8850429.1"/>
    </source>
</evidence>
<feature type="non-terminal residue" evidence="1">
    <location>
        <position position="43"/>
    </location>
</feature>
<evidence type="ECO:0000313" key="2">
    <source>
        <dbReference type="Proteomes" id="UP000789901"/>
    </source>
</evidence>
<dbReference type="Proteomes" id="UP000789901">
    <property type="component" value="Unassembled WGS sequence"/>
</dbReference>
<sequence length="43" mass="5103">SKAEQVKSVFVLQNELTKWEKFTQEIKNRLNELDTKPELPITE</sequence>
<dbReference type="EMBL" id="CAJVQB010101061">
    <property type="protein sequence ID" value="CAG8850429.1"/>
    <property type="molecule type" value="Genomic_DNA"/>
</dbReference>
<keyword evidence="2" id="KW-1185">Reference proteome</keyword>
<gene>
    <name evidence="1" type="ORF">GMARGA_LOCUS40205</name>
</gene>
<feature type="non-terminal residue" evidence="1">
    <location>
        <position position="1"/>
    </location>
</feature>
<organism evidence="1 2">
    <name type="scientific">Gigaspora margarita</name>
    <dbReference type="NCBI Taxonomy" id="4874"/>
    <lineage>
        <taxon>Eukaryota</taxon>
        <taxon>Fungi</taxon>
        <taxon>Fungi incertae sedis</taxon>
        <taxon>Mucoromycota</taxon>
        <taxon>Glomeromycotina</taxon>
        <taxon>Glomeromycetes</taxon>
        <taxon>Diversisporales</taxon>
        <taxon>Gigasporaceae</taxon>
        <taxon>Gigaspora</taxon>
    </lineage>
</organism>